<sequence>MLARAVEALGAYAGALFLLEPGGDVLTLDVGAGMPFDFAGPLRRVRVAADGGPIADALHERRPMWMDSGQEIARRYPKLAMVLPHPRAAAVTPLETGSTVWGAMLTLFPEAARGPGLPAHRLLTTAAQCIGRVLQGAAESGHPLRPASEPRFVAAPSRERALSPHAQAAVDFLSTVPEGCCQLDVQARIAFADPAAAALLGVDVHDLLGSRLWDAVPWLADRRLESRHQAAVVSRLPSSFTGRRPSGEPVLFALYPGSRGVSVRITSAGGTPAGGRQRSGRPAAADDGATTGPDRLQALHHRMHLSGALAEAKSVRQIVELVADHLLLALQAQTFGLLVAEGGRVRLVGYRGASPAMVQLFDGSPFRTDLSGAGLVSPSSARGLAQGLPSFFADRDELRAAYPEGAAVADGVAASVWLPLMVSGQLVGLCMVGYAEPHPFTLEERTVCTSLGTLIAQALDRARQYDVTHQLAEGLQESLLPRALPAIPGLVTTARYLPASRGMDVGGDFYDVIRLSEGEVAAVIGDVEGHSVGAAGLMGQARTAVHAYAVAGAPPDEVLTCTNRLLIDLDAELLTSCLYVHLDLDRQVARVASAGHWPPLLHHPGDPAEMTDLAAGPLLGIDPAADYPVTEMDLRPGTVLALYTDGLIEKPGTDYDTTIAQLTAELSDRSGCLETVADALLHRAQPSGHRADDTALLLLELTSAPAT</sequence>
<protein>
    <recommendedName>
        <fullName evidence="1">protein-serine/threonine phosphatase</fullName>
        <ecNumber evidence="1">3.1.3.16</ecNumber>
    </recommendedName>
    <alternativeName>
        <fullName evidence="15">Protein-serine/threonine phosphatase</fullName>
    </alternativeName>
    <alternativeName>
        <fullName evidence="14">Serine/threonine-protein kinase</fullName>
    </alternativeName>
</protein>
<feature type="region of interest" description="Disordered" evidence="16">
    <location>
        <begin position="267"/>
        <end position="292"/>
    </location>
</feature>
<keyword evidence="2" id="KW-0597">Phosphoprotein</keyword>
<evidence type="ECO:0000256" key="10">
    <source>
        <dbReference type="ARBA" id="ARBA00022912"/>
    </source>
</evidence>
<dbReference type="SMART" id="SM00065">
    <property type="entry name" value="GAF"/>
    <property type="match status" value="1"/>
</dbReference>
<dbReference type="InterPro" id="IPR003018">
    <property type="entry name" value="GAF"/>
</dbReference>
<keyword evidence="4" id="KW-0479">Metal-binding</keyword>
<dbReference type="InterPro" id="IPR052016">
    <property type="entry name" value="Bact_Sigma-Reg"/>
</dbReference>
<dbReference type="EC" id="3.1.3.16" evidence="1"/>
<feature type="domain" description="PAS" evidence="18">
    <location>
        <begin position="167"/>
        <end position="233"/>
    </location>
</feature>
<dbReference type="Pfam" id="PF07228">
    <property type="entry name" value="SpoIIE"/>
    <property type="match status" value="1"/>
</dbReference>
<evidence type="ECO:0000256" key="11">
    <source>
        <dbReference type="ARBA" id="ARBA00023211"/>
    </source>
</evidence>
<proteinExistence type="predicted"/>
<evidence type="ECO:0000256" key="3">
    <source>
        <dbReference type="ARBA" id="ARBA00022679"/>
    </source>
</evidence>
<dbReference type="PANTHER" id="PTHR43156:SF2">
    <property type="entry name" value="STAGE II SPORULATION PROTEIN E"/>
    <property type="match status" value="1"/>
</dbReference>
<keyword evidence="8" id="KW-0067">ATP-binding</keyword>
<keyword evidence="21" id="KW-1185">Reference proteome</keyword>
<evidence type="ECO:0000256" key="8">
    <source>
        <dbReference type="ARBA" id="ARBA00022840"/>
    </source>
</evidence>
<keyword evidence="10" id="KW-0904">Protein phosphatase</keyword>
<evidence type="ECO:0000259" key="18">
    <source>
        <dbReference type="SMART" id="SM00091"/>
    </source>
</evidence>
<evidence type="ECO:0000256" key="16">
    <source>
        <dbReference type="SAM" id="MobiDB-lite"/>
    </source>
</evidence>
<evidence type="ECO:0000256" key="1">
    <source>
        <dbReference type="ARBA" id="ARBA00013081"/>
    </source>
</evidence>
<feature type="domain" description="PPM-type phosphatase" evidence="19">
    <location>
        <begin position="490"/>
        <end position="701"/>
    </location>
</feature>
<dbReference type="EMBL" id="FODD01000012">
    <property type="protein sequence ID" value="SEN89324.1"/>
    <property type="molecule type" value="Genomic_DNA"/>
</dbReference>
<dbReference type="GO" id="GO:0005524">
    <property type="term" value="F:ATP binding"/>
    <property type="evidence" value="ECO:0007669"/>
    <property type="project" value="UniProtKB-KW"/>
</dbReference>
<evidence type="ECO:0000313" key="21">
    <source>
        <dbReference type="Proteomes" id="UP000181951"/>
    </source>
</evidence>
<dbReference type="SUPFAM" id="SSF55785">
    <property type="entry name" value="PYP-like sensor domain (PAS domain)"/>
    <property type="match status" value="1"/>
</dbReference>
<dbReference type="SMART" id="SM00331">
    <property type="entry name" value="PP2C_SIG"/>
    <property type="match status" value="1"/>
</dbReference>
<evidence type="ECO:0000256" key="14">
    <source>
        <dbReference type="ARBA" id="ARBA00075117"/>
    </source>
</evidence>
<comment type="function">
    <text evidence="13">Primarily acts as an independent SigF regulator that is sensitive to the osmosensory signal, mediating the cross talk of PknD with the SigF regulon. Possesses both phosphatase and kinase activities. The kinase domain functions as a classic anti-sigma factor-like kinase to phosphorylate the anti-anti-sigma factor domain at the canonical regulatory site, and the phosphatase domain antagonizes this activity.</text>
</comment>
<name>A0A1H8K8S2_9ACTN</name>
<keyword evidence="3" id="KW-0808">Transferase</keyword>
<dbReference type="InterPro" id="IPR036457">
    <property type="entry name" value="PPM-type-like_dom_sf"/>
</dbReference>
<evidence type="ECO:0000256" key="5">
    <source>
        <dbReference type="ARBA" id="ARBA00022741"/>
    </source>
</evidence>
<dbReference type="Gene3D" id="3.60.40.10">
    <property type="entry name" value="PPM-type phosphatase domain"/>
    <property type="match status" value="1"/>
</dbReference>
<dbReference type="InterPro" id="IPR029016">
    <property type="entry name" value="GAF-like_dom_sf"/>
</dbReference>
<evidence type="ECO:0000256" key="9">
    <source>
        <dbReference type="ARBA" id="ARBA00022842"/>
    </source>
</evidence>
<accession>A0A1H8K8S2</accession>
<dbReference type="SUPFAM" id="SSF81606">
    <property type="entry name" value="PP2C-like"/>
    <property type="match status" value="1"/>
</dbReference>
<keyword evidence="5" id="KW-0547">Nucleotide-binding</keyword>
<dbReference type="InterPro" id="IPR035965">
    <property type="entry name" value="PAS-like_dom_sf"/>
</dbReference>
<dbReference type="GO" id="GO:0004722">
    <property type="term" value="F:protein serine/threonine phosphatase activity"/>
    <property type="evidence" value="ECO:0007669"/>
    <property type="project" value="UniProtKB-EC"/>
</dbReference>
<keyword evidence="9" id="KW-0460">Magnesium</keyword>
<evidence type="ECO:0000259" key="19">
    <source>
        <dbReference type="SMART" id="SM00331"/>
    </source>
</evidence>
<dbReference type="GO" id="GO:0016301">
    <property type="term" value="F:kinase activity"/>
    <property type="evidence" value="ECO:0007669"/>
    <property type="project" value="UniProtKB-KW"/>
</dbReference>
<keyword evidence="7" id="KW-0378">Hydrolase</keyword>
<comment type="catalytic activity">
    <reaction evidence="12">
        <text>O-phospho-L-seryl-[protein] + H2O = L-seryl-[protein] + phosphate</text>
        <dbReference type="Rhea" id="RHEA:20629"/>
        <dbReference type="Rhea" id="RHEA-COMP:9863"/>
        <dbReference type="Rhea" id="RHEA-COMP:11604"/>
        <dbReference type="ChEBI" id="CHEBI:15377"/>
        <dbReference type="ChEBI" id="CHEBI:29999"/>
        <dbReference type="ChEBI" id="CHEBI:43474"/>
        <dbReference type="ChEBI" id="CHEBI:83421"/>
        <dbReference type="EC" id="3.1.3.16"/>
    </reaction>
</comment>
<dbReference type="Pfam" id="PF13185">
    <property type="entry name" value="GAF_2"/>
    <property type="match status" value="1"/>
</dbReference>
<evidence type="ECO:0000256" key="6">
    <source>
        <dbReference type="ARBA" id="ARBA00022777"/>
    </source>
</evidence>
<dbReference type="Pfam" id="PF08448">
    <property type="entry name" value="PAS_4"/>
    <property type="match status" value="1"/>
</dbReference>
<evidence type="ECO:0000256" key="7">
    <source>
        <dbReference type="ARBA" id="ARBA00022801"/>
    </source>
</evidence>
<keyword evidence="6" id="KW-0418">Kinase</keyword>
<dbReference type="SUPFAM" id="SSF55781">
    <property type="entry name" value="GAF domain-like"/>
    <property type="match status" value="2"/>
</dbReference>
<evidence type="ECO:0000256" key="13">
    <source>
        <dbReference type="ARBA" id="ARBA00056274"/>
    </source>
</evidence>
<dbReference type="STRING" id="310780.SAMN05216267_101259"/>
<reference evidence="20 21" key="1">
    <citation type="submission" date="2016-10" db="EMBL/GenBank/DDBJ databases">
        <authorList>
            <person name="de Groot N.N."/>
        </authorList>
    </citation>
    <scope>NUCLEOTIDE SEQUENCE [LARGE SCALE GENOMIC DNA]</scope>
    <source>
        <strain evidence="20 21">CGMCC 4.2026</strain>
    </source>
</reference>
<evidence type="ECO:0000259" key="17">
    <source>
        <dbReference type="SMART" id="SM00065"/>
    </source>
</evidence>
<dbReference type="Gene3D" id="3.30.450.40">
    <property type="match status" value="2"/>
</dbReference>
<evidence type="ECO:0000256" key="4">
    <source>
        <dbReference type="ARBA" id="ARBA00022723"/>
    </source>
</evidence>
<evidence type="ECO:0000313" key="20">
    <source>
        <dbReference type="EMBL" id="SEN89324.1"/>
    </source>
</evidence>
<dbReference type="PANTHER" id="PTHR43156">
    <property type="entry name" value="STAGE II SPORULATION PROTEIN E-RELATED"/>
    <property type="match status" value="1"/>
</dbReference>
<dbReference type="Proteomes" id="UP000181951">
    <property type="component" value="Unassembled WGS sequence"/>
</dbReference>
<feature type="compositionally biased region" description="Low complexity" evidence="16">
    <location>
        <begin position="280"/>
        <end position="292"/>
    </location>
</feature>
<dbReference type="SMART" id="SM00091">
    <property type="entry name" value="PAS"/>
    <property type="match status" value="1"/>
</dbReference>
<dbReference type="GO" id="GO:0046872">
    <property type="term" value="F:metal ion binding"/>
    <property type="evidence" value="ECO:0007669"/>
    <property type="project" value="UniProtKB-KW"/>
</dbReference>
<keyword evidence="11" id="KW-0464">Manganese</keyword>
<evidence type="ECO:0000256" key="2">
    <source>
        <dbReference type="ARBA" id="ARBA00022553"/>
    </source>
</evidence>
<dbReference type="InterPro" id="IPR000014">
    <property type="entry name" value="PAS"/>
</dbReference>
<dbReference type="InterPro" id="IPR001932">
    <property type="entry name" value="PPM-type_phosphatase-like_dom"/>
</dbReference>
<dbReference type="Gene3D" id="3.30.450.20">
    <property type="entry name" value="PAS domain"/>
    <property type="match status" value="1"/>
</dbReference>
<dbReference type="FunFam" id="3.60.40.10:FF:000005">
    <property type="entry name" value="Serine/threonine protein phosphatase"/>
    <property type="match status" value="1"/>
</dbReference>
<organism evidence="20 21">
    <name type="scientific">Actinacidiphila rubida</name>
    <dbReference type="NCBI Taxonomy" id="310780"/>
    <lineage>
        <taxon>Bacteria</taxon>
        <taxon>Bacillati</taxon>
        <taxon>Actinomycetota</taxon>
        <taxon>Actinomycetes</taxon>
        <taxon>Kitasatosporales</taxon>
        <taxon>Streptomycetaceae</taxon>
        <taxon>Actinacidiphila</taxon>
    </lineage>
</organism>
<evidence type="ECO:0000256" key="12">
    <source>
        <dbReference type="ARBA" id="ARBA00047761"/>
    </source>
</evidence>
<gene>
    <name evidence="20" type="ORF">SAMN05216267_101259</name>
</gene>
<feature type="domain" description="GAF" evidence="17">
    <location>
        <begin position="310"/>
        <end position="469"/>
    </location>
</feature>
<dbReference type="AlphaFoldDB" id="A0A1H8K8S2"/>
<dbReference type="InterPro" id="IPR013656">
    <property type="entry name" value="PAS_4"/>
</dbReference>
<evidence type="ECO:0000256" key="15">
    <source>
        <dbReference type="ARBA" id="ARBA00081350"/>
    </source>
</evidence>